<reference evidence="1 2" key="1">
    <citation type="submission" date="2017-03" db="EMBL/GenBank/DDBJ databases">
        <title>Genome sequence of Clostridium oryzae DSM 28571.</title>
        <authorList>
            <person name="Poehlein A."/>
            <person name="Daniel R."/>
        </authorList>
    </citation>
    <scope>NUCLEOTIDE SEQUENCE [LARGE SCALE GENOMIC DNA]</scope>
    <source>
        <strain evidence="1 2">DSM 28571</strain>
    </source>
</reference>
<evidence type="ECO:0000313" key="1">
    <source>
        <dbReference type="EMBL" id="OPJ59442.1"/>
    </source>
</evidence>
<name>A0A1V4IHG9_9CLOT</name>
<organism evidence="1 2">
    <name type="scientific">Clostridium oryzae</name>
    <dbReference type="NCBI Taxonomy" id="1450648"/>
    <lineage>
        <taxon>Bacteria</taxon>
        <taxon>Bacillati</taxon>
        <taxon>Bacillota</taxon>
        <taxon>Clostridia</taxon>
        <taxon>Eubacteriales</taxon>
        <taxon>Clostridiaceae</taxon>
        <taxon>Clostridium</taxon>
    </lineage>
</organism>
<protein>
    <submittedName>
        <fullName evidence="1">Uncharacterized protein</fullName>
    </submittedName>
</protein>
<dbReference type="AlphaFoldDB" id="A0A1V4IHG9"/>
<accession>A0A1V4IHG9</accession>
<dbReference type="Proteomes" id="UP000190080">
    <property type="component" value="Unassembled WGS sequence"/>
</dbReference>
<dbReference type="RefSeq" id="WP_169911657.1">
    <property type="nucleotide sequence ID" value="NZ_MZGV01000044.1"/>
</dbReference>
<comment type="caution">
    <text evidence="1">The sequence shown here is derived from an EMBL/GenBank/DDBJ whole genome shotgun (WGS) entry which is preliminary data.</text>
</comment>
<gene>
    <name evidence="1" type="ORF">CLORY_32840</name>
</gene>
<dbReference type="EMBL" id="MZGV01000044">
    <property type="protein sequence ID" value="OPJ59442.1"/>
    <property type="molecule type" value="Genomic_DNA"/>
</dbReference>
<keyword evidence="2" id="KW-1185">Reference proteome</keyword>
<evidence type="ECO:0000313" key="2">
    <source>
        <dbReference type="Proteomes" id="UP000190080"/>
    </source>
</evidence>
<proteinExistence type="predicted"/>
<sequence length="47" mass="5357">MSKKITKTKIKMAGIGNHMMEAGAEIYANPEVKDKIKKKLENRKEPK</sequence>